<evidence type="ECO:0000313" key="6">
    <source>
        <dbReference type="EMBL" id="EFO63342.1"/>
    </source>
</evidence>
<dbReference type="FunFam" id="3.30.390.80:FF:000001">
    <property type="entry name" value="DNA repair protein RAD52 homolog"/>
    <property type="match status" value="1"/>
</dbReference>
<comment type="similarity">
    <text evidence="1">Belongs to the RAD52 family.</text>
</comment>
<dbReference type="Gene3D" id="3.30.390.80">
    <property type="entry name" value="DNA repair protein Rad52/59/22"/>
    <property type="match status" value="1"/>
</dbReference>
<dbReference type="InterPro" id="IPR041247">
    <property type="entry name" value="Rad52_fam"/>
</dbReference>
<dbReference type="Pfam" id="PF04098">
    <property type="entry name" value="Rad52_Rad22"/>
    <property type="match status" value="1"/>
</dbReference>
<proteinExistence type="inferred from homology"/>
<dbReference type="GO" id="GO:0006312">
    <property type="term" value="P:mitotic recombination"/>
    <property type="evidence" value="ECO:0007669"/>
    <property type="project" value="TreeGrafter"/>
</dbReference>
<dbReference type="OMA" id="WSSNIIS"/>
<dbReference type="VEuPathDB" id="GiardiaDB:GLP15_3930"/>
<comment type="caution">
    <text evidence="6">The sequence shown here is derived from an EMBL/GenBank/DDBJ whole genome shotgun (WGS) entry which is preliminary data.</text>
</comment>
<organism evidence="6 7">
    <name type="scientific">Giardia intestinalis (strain P15)</name>
    <name type="common">Giardia lamblia</name>
    <dbReference type="NCBI Taxonomy" id="658858"/>
    <lineage>
        <taxon>Eukaryota</taxon>
        <taxon>Metamonada</taxon>
        <taxon>Diplomonadida</taxon>
        <taxon>Hexamitidae</taxon>
        <taxon>Giardiinae</taxon>
        <taxon>Giardia</taxon>
    </lineage>
</organism>
<keyword evidence="3" id="KW-0233">DNA recombination</keyword>
<evidence type="ECO:0000256" key="3">
    <source>
        <dbReference type="ARBA" id="ARBA00023172"/>
    </source>
</evidence>
<dbReference type="AlphaFoldDB" id="E1F2G1"/>
<dbReference type="InterPro" id="IPR007232">
    <property type="entry name" value="Rad52_Rad59_Rad22"/>
</dbReference>
<dbReference type="GO" id="GO:0000724">
    <property type="term" value="P:double-strand break repair via homologous recombination"/>
    <property type="evidence" value="ECO:0007669"/>
    <property type="project" value="TreeGrafter"/>
</dbReference>
<dbReference type="PANTHER" id="PTHR12132">
    <property type="entry name" value="DNA REPAIR AND RECOMBINATION PROTEIN RAD52, RAD59"/>
    <property type="match status" value="1"/>
</dbReference>
<keyword evidence="2" id="KW-0227">DNA damage</keyword>
<evidence type="ECO:0000256" key="2">
    <source>
        <dbReference type="ARBA" id="ARBA00022763"/>
    </source>
</evidence>
<protein>
    <submittedName>
        <fullName evidence="6">DNA repair protein RAD52</fullName>
    </submittedName>
</protein>
<sequence>MANIQGHLPPWGERELSDAQRKQAKAALSRCLGSDHISTRQGPRNTRIPYLDVSTTIRLANEAFRYDGWSSNIISITQDFIQEERGTWSCCYTALVRITLPNGCYHEGIGVGNAENTRLQADAIEKAKKSAVSDAMKRALRCFGEGLGNNITSDSATSRGSVLSIYEDEFDVKENPDQAIAVSKDIVATTSTAISTVAPLNNSKRLHTTVSPVVSGQFNLTNAITTSSADPQPSVVDALSNANEIDTIGDLTAQPCNAKPEVNINVENKASLSNKILVEKPSLFQIAATRKPIEQYPGQCDRKALHMTTPDGKQEKTLPSEPSLKQSHPMFSKARHSIFSK</sequence>
<dbReference type="EMBL" id="ACVC01000134">
    <property type="protein sequence ID" value="EFO63342.1"/>
    <property type="molecule type" value="Genomic_DNA"/>
</dbReference>
<name>E1F2G1_GIAIA</name>
<evidence type="ECO:0000313" key="7">
    <source>
        <dbReference type="Proteomes" id="UP000008974"/>
    </source>
</evidence>
<dbReference type="Proteomes" id="UP000008974">
    <property type="component" value="Unassembled WGS sequence"/>
</dbReference>
<dbReference type="PANTHER" id="PTHR12132:SF1">
    <property type="entry name" value="DNA REPAIR PROTEIN RAD52 HOMOLOG"/>
    <property type="match status" value="1"/>
</dbReference>
<dbReference type="STRING" id="658858.E1F2G1"/>
<dbReference type="InterPro" id="IPR042525">
    <property type="entry name" value="Rad52_Rad59_Rad22_sf"/>
</dbReference>
<evidence type="ECO:0000256" key="1">
    <source>
        <dbReference type="ARBA" id="ARBA00006638"/>
    </source>
</evidence>
<keyword evidence="4" id="KW-0234">DNA repair</keyword>
<dbReference type="GO" id="GO:0005634">
    <property type="term" value="C:nucleus"/>
    <property type="evidence" value="ECO:0007669"/>
    <property type="project" value="TreeGrafter"/>
</dbReference>
<feature type="region of interest" description="Disordered" evidence="5">
    <location>
        <begin position="303"/>
        <end position="341"/>
    </location>
</feature>
<gene>
    <name evidence="6" type="ORF">GLP15_3930</name>
</gene>
<evidence type="ECO:0000256" key="5">
    <source>
        <dbReference type="SAM" id="MobiDB-lite"/>
    </source>
</evidence>
<evidence type="ECO:0000256" key="4">
    <source>
        <dbReference type="ARBA" id="ARBA00023204"/>
    </source>
</evidence>
<dbReference type="SUPFAM" id="SSF54768">
    <property type="entry name" value="dsRNA-binding domain-like"/>
    <property type="match status" value="1"/>
</dbReference>
<dbReference type="OrthoDB" id="206565at2759"/>
<reference evidence="6 7" key="1">
    <citation type="journal article" date="2010" name="BMC Genomics">
        <title>Genome analysis and comparative genomics of a Giardia intestinalis assemblage E isolate.</title>
        <authorList>
            <person name="Jerlstrom-Hultqvist J."/>
            <person name="Franzen O."/>
            <person name="Ankarklev J."/>
            <person name="Xu F."/>
            <person name="Nohynkova E."/>
            <person name="Andersson J.O."/>
            <person name="Svard S.G."/>
            <person name="Andersson B."/>
        </authorList>
    </citation>
    <scope>NUCLEOTIDE SEQUENCE [LARGE SCALE GENOMIC DNA]</scope>
    <source>
        <strain evidence="6 7">P15</strain>
    </source>
</reference>
<accession>E1F2G1</accession>
<dbReference type="GO" id="GO:0045002">
    <property type="term" value="P:double-strand break repair via single-strand annealing"/>
    <property type="evidence" value="ECO:0007669"/>
    <property type="project" value="TreeGrafter"/>
</dbReference>